<comment type="caution">
    <text evidence="1">The sequence shown here is derived from an EMBL/GenBank/DDBJ whole genome shotgun (WGS) entry which is preliminary data.</text>
</comment>
<protein>
    <submittedName>
        <fullName evidence="1">Uncharacterized protein</fullName>
    </submittedName>
</protein>
<evidence type="ECO:0000313" key="2">
    <source>
        <dbReference type="Proteomes" id="UP001139488"/>
    </source>
</evidence>
<keyword evidence="2" id="KW-1185">Reference proteome</keyword>
<dbReference type="Proteomes" id="UP001139488">
    <property type="component" value="Unassembled WGS sequence"/>
</dbReference>
<organism evidence="1 2">
    <name type="scientific">Vibrio gelatinilyticus</name>
    <dbReference type="NCBI Taxonomy" id="2893468"/>
    <lineage>
        <taxon>Bacteria</taxon>
        <taxon>Pseudomonadati</taxon>
        <taxon>Pseudomonadota</taxon>
        <taxon>Gammaproteobacteria</taxon>
        <taxon>Vibrionales</taxon>
        <taxon>Vibrionaceae</taxon>
        <taxon>Vibrio</taxon>
    </lineage>
</organism>
<dbReference type="RefSeq" id="WP_244355907.1">
    <property type="nucleotide sequence ID" value="NZ_JAJNNZ010000004.1"/>
</dbReference>
<dbReference type="EMBL" id="JAJNNZ010000004">
    <property type="protein sequence ID" value="MCJ2376416.1"/>
    <property type="molecule type" value="Genomic_DNA"/>
</dbReference>
<dbReference type="AlphaFoldDB" id="A0A9X1WAC5"/>
<evidence type="ECO:0000313" key="1">
    <source>
        <dbReference type="EMBL" id="MCJ2376416.1"/>
    </source>
</evidence>
<accession>A0A9X1WAC5</accession>
<sequence>MYRYSINQFSSLLTVFGGIRVGTLHDFRKSEHKRGIADPQEGKKTVQHCIDKETITIGDRSSKTARAAKEFNIIGGSGTATFENVTFSKTFNSPDFFILCSSYEKSKSVMSQFEGADTCVQITDPLSFYKELTILLNSITPVVFLGVHRVTYKERIEEWNGTSWGADPTLLKEPEFSKQKEVRAIWAPKYRQPITPQILGSVDLAKTCRKIAI</sequence>
<name>A0A9X1WAC5_9VIBR</name>
<proteinExistence type="predicted"/>
<reference evidence="1" key="1">
    <citation type="submission" date="2021-11" db="EMBL/GenBank/DDBJ databases">
        <title>Vibrio ZSDE26 sp. nov. and Vibrio ZSDZ34 sp. nov., isolated from coastal seawater in Qingdao.</title>
        <authorList>
            <person name="Zhang P."/>
        </authorList>
    </citation>
    <scope>NUCLEOTIDE SEQUENCE</scope>
    <source>
        <strain evidence="1">ZSDZ34</strain>
    </source>
</reference>
<gene>
    <name evidence="1" type="ORF">LNL84_06160</name>
</gene>